<comment type="caution">
    <text evidence="2">The sequence shown here is derived from an EMBL/GenBank/DDBJ whole genome shotgun (WGS) entry which is preliminary data.</text>
</comment>
<dbReference type="Gene3D" id="3.40.50.1820">
    <property type="entry name" value="alpha/beta hydrolase"/>
    <property type="match status" value="1"/>
</dbReference>
<evidence type="ECO:0000313" key="3">
    <source>
        <dbReference type="Proteomes" id="UP001174208"/>
    </source>
</evidence>
<dbReference type="PROSITE" id="PS51257">
    <property type="entry name" value="PROKAR_LIPOPROTEIN"/>
    <property type="match status" value="1"/>
</dbReference>
<dbReference type="Gene3D" id="2.60.40.2240">
    <property type="entry name" value="Acyl-CoA thioester hydrolase/BAAT N-terminal domain"/>
    <property type="match status" value="1"/>
</dbReference>
<dbReference type="SUPFAM" id="SSF53474">
    <property type="entry name" value="alpha/beta-Hydrolases"/>
    <property type="match status" value="1"/>
</dbReference>
<protein>
    <submittedName>
        <fullName evidence="2">Acyl-CoA thioesterase/BAAT N-terminal domain-containing protein</fullName>
    </submittedName>
</protein>
<dbReference type="InterPro" id="IPR029058">
    <property type="entry name" value="AB_hydrolase_fold"/>
</dbReference>
<dbReference type="PANTHER" id="PTHR10824">
    <property type="entry name" value="ACYL-COENZYME A THIOESTERASE-RELATED"/>
    <property type="match status" value="1"/>
</dbReference>
<evidence type="ECO:0000313" key="2">
    <source>
        <dbReference type="EMBL" id="MDN4614289.1"/>
    </source>
</evidence>
<evidence type="ECO:0000259" key="1">
    <source>
        <dbReference type="Pfam" id="PF04775"/>
    </source>
</evidence>
<dbReference type="Proteomes" id="UP001174208">
    <property type="component" value="Unassembled WGS sequence"/>
</dbReference>
<proteinExistence type="predicted"/>
<dbReference type="InterPro" id="IPR006862">
    <property type="entry name" value="Thio_Ohase/aa_AcTrfase"/>
</dbReference>
<dbReference type="Pfam" id="PF04775">
    <property type="entry name" value="Bile_Hydr_Trans"/>
    <property type="match status" value="1"/>
</dbReference>
<dbReference type="RefSeq" id="WP_301211342.1">
    <property type="nucleotide sequence ID" value="NZ_JAROCF010000001.1"/>
</dbReference>
<feature type="domain" description="Acyl-CoA thioester hydrolase/bile acid-CoA amino acid N-acetyltransferase" evidence="1">
    <location>
        <begin position="46"/>
        <end position="153"/>
    </location>
</feature>
<dbReference type="EMBL" id="JAROCF010000001">
    <property type="protein sequence ID" value="MDN4614289.1"/>
    <property type="molecule type" value="Genomic_DNA"/>
</dbReference>
<sequence length="432" mass="44081">MSRRPARLAALVATAVCAVMLAGCGVPTAGGPHLVVREFGTTVTSEVGITLQGLRPGEPVVLTATARTSAGTWRSRSVFPVPPDGTVSLAAQQPALGAYAGADPGGPLWSMSGPPTSQDELERAWAYGGVDVVVAADQGGRRVATTTLRRQGLAEVTAQRFVEPSELVPEGVPPDATGTPSAATAGWVVVPFPLPSGSPRPGVLLIDGDEGGASAVFAARVIAAAGFPVFVLPAFGPPGQLPGSAALSVEAFDAALSWFAGRRLVDQDRVLVYGTGAASGMALWFASHRPDRVRGAIAAGGPTALLCAARGGSPTLTDHGEPVPCEDGTRAVADTALPPVRLISGPVVLACGLADETLPSTCEWADAVHTARGRRVGDVVMRTHGAAHDVVTAPLLPIGLDDLPPATAQATEQGRRTFWAAVIGTLEQEARR</sequence>
<organism evidence="2 3">
    <name type="scientific">Leifsonia williamsii</name>
    <dbReference type="NCBI Taxonomy" id="3035919"/>
    <lineage>
        <taxon>Bacteria</taxon>
        <taxon>Bacillati</taxon>
        <taxon>Actinomycetota</taxon>
        <taxon>Actinomycetes</taxon>
        <taxon>Micrococcales</taxon>
        <taxon>Microbacteriaceae</taxon>
        <taxon>Leifsonia</taxon>
    </lineage>
</organism>
<dbReference type="PANTHER" id="PTHR10824:SF4">
    <property type="entry name" value="ACYL-COENZYME A THIOESTERASE 1-LIKE"/>
    <property type="match status" value="1"/>
</dbReference>
<name>A0ABT8KA08_9MICO</name>
<dbReference type="InterPro" id="IPR042490">
    <property type="entry name" value="Thio_Ohase/BAAT_N"/>
</dbReference>
<gene>
    <name evidence="2" type="ORF">P5G50_07485</name>
</gene>
<reference evidence="2" key="1">
    <citation type="submission" date="2023-06" db="EMBL/GenBank/DDBJ databases">
        <title>MT1 and MT2 Draft Genomes of Novel Species.</title>
        <authorList>
            <person name="Venkateswaran K."/>
        </authorList>
    </citation>
    <scope>NUCLEOTIDE SEQUENCE</scope>
    <source>
        <strain evidence="2">F6_8S_P_1B</strain>
    </source>
</reference>
<keyword evidence="3" id="KW-1185">Reference proteome</keyword>
<accession>A0ABT8KA08</accession>